<protein>
    <submittedName>
        <fullName evidence="1">Uncharacterized protein</fullName>
    </submittedName>
</protein>
<name>A0A8H7NWK3_9APHY</name>
<comment type="caution">
    <text evidence="1">The sequence shown here is derived from an EMBL/GenBank/DDBJ whole genome shotgun (WGS) entry which is preliminary data.</text>
</comment>
<evidence type="ECO:0000313" key="1">
    <source>
        <dbReference type="EMBL" id="KAF9806894.1"/>
    </source>
</evidence>
<reference evidence="1" key="2">
    <citation type="journal article" name="Front. Microbiol.">
        <title>Degradative Capacity of Two Strains of Rhodonia placenta: From Phenotype to Genotype.</title>
        <authorList>
            <person name="Kolle M."/>
            <person name="Horta M.A.C."/>
            <person name="Nowrousian M."/>
            <person name="Ohm R.A."/>
            <person name="Benz J.P."/>
            <person name="Pilgard A."/>
        </authorList>
    </citation>
    <scope>NUCLEOTIDE SEQUENCE</scope>
    <source>
        <strain evidence="1">FPRL280</strain>
    </source>
</reference>
<proteinExistence type="predicted"/>
<dbReference type="Proteomes" id="UP000639403">
    <property type="component" value="Unassembled WGS sequence"/>
</dbReference>
<sequence length="30" mass="3178">MLLYPHRTSNFVKSVAPRSLSTISAISGSG</sequence>
<dbReference type="EMBL" id="JADOXO010000306">
    <property type="protein sequence ID" value="KAF9806894.1"/>
    <property type="molecule type" value="Genomic_DNA"/>
</dbReference>
<organism evidence="1 2">
    <name type="scientific">Rhodonia placenta</name>
    <dbReference type="NCBI Taxonomy" id="104341"/>
    <lineage>
        <taxon>Eukaryota</taxon>
        <taxon>Fungi</taxon>
        <taxon>Dikarya</taxon>
        <taxon>Basidiomycota</taxon>
        <taxon>Agaricomycotina</taxon>
        <taxon>Agaricomycetes</taxon>
        <taxon>Polyporales</taxon>
        <taxon>Adustoporiaceae</taxon>
        <taxon>Rhodonia</taxon>
    </lineage>
</organism>
<reference evidence="1" key="1">
    <citation type="submission" date="2020-11" db="EMBL/GenBank/DDBJ databases">
        <authorList>
            <person name="Koelle M."/>
            <person name="Horta M.A.C."/>
            <person name="Nowrousian M."/>
            <person name="Ohm R.A."/>
            <person name="Benz P."/>
            <person name="Pilgard A."/>
        </authorList>
    </citation>
    <scope>NUCLEOTIDE SEQUENCE</scope>
    <source>
        <strain evidence="1">FPRL280</strain>
    </source>
</reference>
<accession>A0A8H7NWK3</accession>
<gene>
    <name evidence="1" type="ORF">IEO21_08492</name>
</gene>
<dbReference type="AlphaFoldDB" id="A0A8H7NWK3"/>
<evidence type="ECO:0000313" key="2">
    <source>
        <dbReference type="Proteomes" id="UP000639403"/>
    </source>
</evidence>